<name>A0ABX8A6L6_9BRAD</name>
<evidence type="ECO:0000256" key="4">
    <source>
        <dbReference type="ARBA" id="ARBA00022833"/>
    </source>
</evidence>
<dbReference type="SUPFAM" id="SSF56281">
    <property type="entry name" value="Metallo-hydrolase/oxidoreductase"/>
    <property type="match status" value="1"/>
</dbReference>
<dbReference type="EMBL" id="CP036498">
    <property type="protein sequence ID" value="QUS38133.1"/>
    <property type="molecule type" value="Genomic_DNA"/>
</dbReference>
<protein>
    <submittedName>
        <fullName evidence="6">MBL fold metallo-hydrolase</fullName>
    </submittedName>
</protein>
<feature type="domain" description="Metallo-beta-lactamase" evidence="5">
    <location>
        <begin position="54"/>
        <end position="263"/>
    </location>
</feature>
<evidence type="ECO:0000313" key="7">
    <source>
        <dbReference type="Proteomes" id="UP000682843"/>
    </source>
</evidence>
<evidence type="ECO:0000256" key="1">
    <source>
        <dbReference type="ARBA" id="ARBA00007749"/>
    </source>
</evidence>
<organism evidence="6 7">
    <name type="scientific">Tardiphaga alba</name>
    <dbReference type="NCBI Taxonomy" id="340268"/>
    <lineage>
        <taxon>Bacteria</taxon>
        <taxon>Pseudomonadati</taxon>
        <taxon>Pseudomonadota</taxon>
        <taxon>Alphaproteobacteria</taxon>
        <taxon>Hyphomicrobiales</taxon>
        <taxon>Nitrobacteraceae</taxon>
        <taxon>Tardiphaga</taxon>
    </lineage>
</organism>
<dbReference type="CDD" id="cd16277">
    <property type="entry name" value="metallo-hydrolase-like_MBL-fold"/>
    <property type="match status" value="1"/>
</dbReference>
<dbReference type="PANTHER" id="PTHR42978:SF6">
    <property type="entry name" value="QUORUM-QUENCHING LACTONASE YTNP-RELATED"/>
    <property type="match status" value="1"/>
</dbReference>
<reference evidence="6 7" key="1">
    <citation type="submission" date="2019-02" db="EMBL/GenBank/DDBJ databases">
        <title>Emended description of the genus Rhodopseudomonas and description of Rhodopseudomonas albus sp. nov., a non-phototrophic, heavy-metal-tolerant bacterium isolated from garden soil.</title>
        <authorList>
            <person name="Bao Z."/>
            <person name="Cao W.W."/>
            <person name="Sato Y."/>
            <person name="Nishizawa T."/>
            <person name="Zhao J."/>
            <person name="Guo Y."/>
            <person name="Ohta H."/>
        </authorList>
    </citation>
    <scope>NUCLEOTIDE SEQUENCE [LARGE SCALE GENOMIC DNA]</scope>
    <source>
        <strain evidence="6 7">SK50-23</strain>
    </source>
</reference>
<evidence type="ECO:0000259" key="5">
    <source>
        <dbReference type="SMART" id="SM00849"/>
    </source>
</evidence>
<keyword evidence="2" id="KW-0479">Metal-binding</keyword>
<dbReference type="Pfam" id="PF00753">
    <property type="entry name" value="Lactamase_B"/>
    <property type="match status" value="1"/>
</dbReference>
<dbReference type="RefSeq" id="WP_211911668.1">
    <property type="nucleotide sequence ID" value="NZ_CP036498.1"/>
</dbReference>
<comment type="similarity">
    <text evidence="1">Belongs to the metallo-beta-lactamase superfamily.</text>
</comment>
<keyword evidence="4" id="KW-0862">Zinc</keyword>
<dbReference type="InterPro" id="IPR001279">
    <property type="entry name" value="Metallo-B-lactamas"/>
</dbReference>
<dbReference type="Proteomes" id="UP000682843">
    <property type="component" value="Chromosome"/>
</dbReference>
<keyword evidence="7" id="KW-1185">Reference proteome</keyword>
<evidence type="ECO:0000313" key="6">
    <source>
        <dbReference type="EMBL" id="QUS38133.1"/>
    </source>
</evidence>
<dbReference type="SMART" id="SM00849">
    <property type="entry name" value="Lactamase_B"/>
    <property type="match status" value="1"/>
</dbReference>
<keyword evidence="3" id="KW-0378">Hydrolase</keyword>
<evidence type="ECO:0000256" key="2">
    <source>
        <dbReference type="ARBA" id="ARBA00022723"/>
    </source>
</evidence>
<dbReference type="InterPro" id="IPR036866">
    <property type="entry name" value="RibonucZ/Hydroxyglut_hydro"/>
</dbReference>
<accession>A0ABX8A6L6</accession>
<gene>
    <name evidence="6" type="ORF">RPMA_04175</name>
</gene>
<proteinExistence type="inferred from homology"/>
<sequence>MQWTIGKVRITRILESRTTGSTRFILPQAGPDEVKALPWLIPEFANEEGRLKMSIHALVVETPTRRIIVDTCLGNDKEGRSVPTWNHLDTPFLRHLTEAGFAPNSIDTVLCTHLHVDHVGWNTRLVDGRWMPTFPNARYLFGRDEYTYWKDHSERPEYIAVFNDSIKPVVDAGLVDLIAADATVANEITLIPTPGHSPGHMSVHIKSGGEEALLTGDAAHHPVQMAHPDWASTADSDPAQSIRSRRELFTRFADTPTLVIGGHYGAGHIKHDGDAWRFDALQN</sequence>
<dbReference type="PANTHER" id="PTHR42978">
    <property type="entry name" value="QUORUM-QUENCHING LACTONASE YTNP-RELATED-RELATED"/>
    <property type="match status" value="1"/>
</dbReference>
<dbReference type="Gene3D" id="3.60.15.10">
    <property type="entry name" value="Ribonuclease Z/Hydroxyacylglutathione hydrolase-like"/>
    <property type="match status" value="1"/>
</dbReference>
<evidence type="ECO:0000256" key="3">
    <source>
        <dbReference type="ARBA" id="ARBA00022801"/>
    </source>
</evidence>
<dbReference type="InterPro" id="IPR051013">
    <property type="entry name" value="MBL_superfamily_lactonases"/>
</dbReference>